<dbReference type="GO" id="GO:0005634">
    <property type="term" value="C:nucleus"/>
    <property type="evidence" value="ECO:0007669"/>
    <property type="project" value="UniProtKB-SubCell"/>
</dbReference>
<comment type="caution">
    <text evidence="10">The sequence shown here is derived from an EMBL/GenBank/DDBJ whole genome shotgun (WGS) entry which is preliminary data.</text>
</comment>
<dbReference type="Gene3D" id="3.30.160.60">
    <property type="entry name" value="Classic Zinc Finger"/>
    <property type="match status" value="6"/>
</dbReference>
<dbReference type="FunFam" id="3.30.160.60:FF:000349">
    <property type="entry name" value="metal regulatory transcription factor 1"/>
    <property type="match status" value="1"/>
</dbReference>
<protein>
    <submittedName>
        <fullName evidence="10">Metal-responsive transcription factor 1 protein</fullName>
    </submittedName>
</protein>
<evidence type="ECO:0000256" key="7">
    <source>
        <dbReference type="PROSITE-ProRule" id="PRU00042"/>
    </source>
</evidence>
<dbReference type="FunFam" id="3.30.160.60:FF:000125">
    <property type="entry name" value="Putative zinc finger protein 143"/>
    <property type="match status" value="1"/>
</dbReference>
<feature type="domain" description="C2H2-type" evidence="9">
    <location>
        <begin position="221"/>
        <end position="250"/>
    </location>
</feature>
<dbReference type="FunFam" id="3.30.160.60:FF:001102">
    <property type="entry name" value="Transcription factor IIIA"/>
    <property type="match status" value="1"/>
</dbReference>
<dbReference type="Pfam" id="PF00096">
    <property type="entry name" value="zf-C2H2"/>
    <property type="match status" value="4"/>
</dbReference>
<sequence>MDMDDDSRSMFAFDGNSNASLTNLMLPVYHQEKITNIQDYLDGSIDLNTCFGDDLNTSEKSVSSLQNLTTPTESTDQDIENEGYIQHTISANEICMQINPGSSNCMPSQPSHATLTIESVNSETDERTKKRFRCRFEGCPRTYSSAGNLKAHTKSHTGEYTFKCTEEDCGKAFLNSHSLKIHVRVHTKDRPYGCDIVGCEKNFNTLYRLKAHQRVHNGTTFKCEQSGCVKFFTTLSDLRKHKRVHSGDRPFKCEHEGCQKSFRNSHHLKSHLLSHTGERPYACSDSGCGRTFAKRNSWKLHLSKHKHSSAQNGDVNSCDETIGRQVLNSVNPDEIRLTTVPSVDGVQAYAVIPLSAESVNRMTQRSGMSLEQLLTDRNLALQPTESIDPLPESPPSAITEDSSQSMQEKAFDETEVSTDGAGITDMYQTEVVSAARTRAISDLGNMCSSEIDQPLLNEDHDRLLKDVAAAVDICHCNPCRCDPLLNDCSVSCNPVLDSSSMDESSQPRTGKGCGCGCGKKPSNEPVANKSSNRMTGCSCNCGPSNSVLENNGELNPVQHPASMPSCHQTEALPCSDSTDTDPCCIVVCLKHLKRQFLMDRPKCCA</sequence>
<keyword evidence="3" id="KW-0677">Repeat</keyword>
<dbReference type="AlphaFoldDB" id="A0AAD5PV69"/>
<evidence type="ECO:0000256" key="5">
    <source>
        <dbReference type="ARBA" id="ARBA00022833"/>
    </source>
</evidence>
<dbReference type="PROSITE" id="PS50157">
    <property type="entry name" value="ZINC_FINGER_C2H2_2"/>
    <property type="match status" value="6"/>
</dbReference>
<feature type="region of interest" description="Disordered" evidence="8">
    <location>
        <begin position="384"/>
        <end position="406"/>
    </location>
</feature>
<dbReference type="GO" id="GO:0008270">
    <property type="term" value="F:zinc ion binding"/>
    <property type="evidence" value="ECO:0007669"/>
    <property type="project" value="UniProtKB-KW"/>
</dbReference>
<organism evidence="10 11">
    <name type="scientific">Daphnia sinensis</name>
    <dbReference type="NCBI Taxonomy" id="1820382"/>
    <lineage>
        <taxon>Eukaryota</taxon>
        <taxon>Metazoa</taxon>
        <taxon>Ecdysozoa</taxon>
        <taxon>Arthropoda</taxon>
        <taxon>Crustacea</taxon>
        <taxon>Branchiopoda</taxon>
        <taxon>Diplostraca</taxon>
        <taxon>Cladocera</taxon>
        <taxon>Anomopoda</taxon>
        <taxon>Daphniidae</taxon>
        <taxon>Daphnia</taxon>
        <taxon>Daphnia similis group</taxon>
    </lineage>
</organism>
<reference evidence="10 11" key="1">
    <citation type="submission" date="2022-05" db="EMBL/GenBank/DDBJ databases">
        <title>A multi-omics perspective on studying reproductive biology in Daphnia sinensis.</title>
        <authorList>
            <person name="Jia J."/>
        </authorList>
    </citation>
    <scope>NUCLEOTIDE SEQUENCE [LARGE SCALE GENOMIC DNA]</scope>
    <source>
        <strain evidence="10 11">WSL</strain>
    </source>
</reference>
<keyword evidence="4 7" id="KW-0863">Zinc-finger</keyword>
<evidence type="ECO:0000256" key="4">
    <source>
        <dbReference type="ARBA" id="ARBA00022771"/>
    </source>
</evidence>
<keyword evidence="11" id="KW-1185">Reference proteome</keyword>
<dbReference type="FunFam" id="3.30.160.60:FF:000072">
    <property type="entry name" value="zinc finger protein 143 isoform X1"/>
    <property type="match status" value="1"/>
</dbReference>
<proteinExistence type="predicted"/>
<gene>
    <name evidence="10" type="ORF">GHT06_016002</name>
</gene>
<evidence type="ECO:0000259" key="9">
    <source>
        <dbReference type="PROSITE" id="PS50157"/>
    </source>
</evidence>
<feature type="domain" description="C2H2-type" evidence="9">
    <location>
        <begin position="162"/>
        <end position="191"/>
    </location>
</feature>
<accession>A0AAD5PV69</accession>
<keyword evidence="6" id="KW-0539">Nucleus</keyword>
<keyword evidence="2" id="KW-0479">Metal-binding</keyword>
<dbReference type="SMART" id="SM00355">
    <property type="entry name" value="ZnF_C2H2"/>
    <property type="match status" value="6"/>
</dbReference>
<comment type="subcellular location">
    <subcellularLocation>
        <location evidence="1">Nucleus</location>
    </subcellularLocation>
</comment>
<feature type="domain" description="C2H2-type" evidence="9">
    <location>
        <begin position="132"/>
        <end position="161"/>
    </location>
</feature>
<evidence type="ECO:0000313" key="10">
    <source>
        <dbReference type="EMBL" id="KAI9559213.1"/>
    </source>
</evidence>
<feature type="domain" description="C2H2-type" evidence="9">
    <location>
        <begin position="251"/>
        <end position="280"/>
    </location>
</feature>
<dbReference type="InterPro" id="IPR013087">
    <property type="entry name" value="Znf_C2H2_type"/>
</dbReference>
<dbReference type="PANTHER" id="PTHR46179:SF25">
    <property type="entry name" value="METAL RESPONSE ELEMENT-BINDING TRANSCRIPTION FACTOR-1, ISOFORM C"/>
    <property type="match status" value="1"/>
</dbReference>
<feature type="domain" description="C2H2-type" evidence="9">
    <location>
        <begin position="281"/>
        <end position="312"/>
    </location>
</feature>
<evidence type="ECO:0000256" key="3">
    <source>
        <dbReference type="ARBA" id="ARBA00022737"/>
    </source>
</evidence>
<dbReference type="SUPFAM" id="SSF57667">
    <property type="entry name" value="beta-beta-alpha zinc fingers"/>
    <property type="match status" value="3"/>
</dbReference>
<dbReference type="InterPro" id="IPR051061">
    <property type="entry name" value="Zinc_finger_trans_reg"/>
</dbReference>
<feature type="domain" description="C2H2-type" evidence="9">
    <location>
        <begin position="192"/>
        <end position="221"/>
    </location>
</feature>
<evidence type="ECO:0000256" key="6">
    <source>
        <dbReference type="ARBA" id="ARBA00023242"/>
    </source>
</evidence>
<dbReference type="InterPro" id="IPR036236">
    <property type="entry name" value="Znf_C2H2_sf"/>
</dbReference>
<evidence type="ECO:0000256" key="8">
    <source>
        <dbReference type="SAM" id="MobiDB-lite"/>
    </source>
</evidence>
<dbReference type="EMBL" id="WJBH02000005">
    <property type="protein sequence ID" value="KAI9559213.1"/>
    <property type="molecule type" value="Genomic_DNA"/>
</dbReference>
<keyword evidence="5" id="KW-0862">Zinc</keyword>
<dbReference type="GO" id="GO:0006357">
    <property type="term" value="P:regulation of transcription by RNA polymerase II"/>
    <property type="evidence" value="ECO:0007669"/>
    <property type="project" value="TreeGrafter"/>
</dbReference>
<dbReference type="FunFam" id="3.30.160.60:FF:000397">
    <property type="entry name" value="Metal regulatory transcription factor 1"/>
    <property type="match status" value="1"/>
</dbReference>
<dbReference type="PROSITE" id="PS00028">
    <property type="entry name" value="ZINC_FINGER_C2H2_1"/>
    <property type="match status" value="6"/>
</dbReference>
<dbReference type="PANTHER" id="PTHR46179">
    <property type="entry name" value="ZINC FINGER PROTEIN"/>
    <property type="match status" value="1"/>
</dbReference>
<dbReference type="Proteomes" id="UP000820818">
    <property type="component" value="Linkage Group LG5"/>
</dbReference>
<name>A0AAD5PV69_9CRUS</name>
<evidence type="ECO:0000256" key="2">
    <source>
        <dbReference type="ARBA" id="ARBA00022723"/>
    </source>
</evidence>
<evidence type="ECO:0000256" key="1">
    <source>
        <dbReference type="ARBA" id="ARBA00004123"/>
    </source>
</evidence>
<evidence type="ECO:0000313" key="11">
    <source>
        <dbReference type="Proteomes" id="UP000820818"/>
    </source>
</evidence>